<dbReference type="EMBL" id="JANPWZ010000323">
    <property type="protein sequence ID" value="KAJ3577703.1"/>
    <property type="molecule type" value="Genomic_DNA"/>
</dbReference>
<dbReference type="AlphaFoldDB" id="A0A9W8TNS1"/>
<evidence type="ECO:0000313" key="2">
    <source>
        <dbReference type="EMBL" id="KAJ3577703.1"/>
    </source>
</evidence>
<organism evidence="2 3">
    <name type="scientific">Xylaria arbuscula</name>
    <dbReference type="NCBI Taxonomy" id="114810"/>
    <lineage>
        <taxon>Eukaryota</taxon>
        <taxon>Fungi</taxon>
        <taxon>Dikarya</taxon>
        <taxon>Ascomycota</taxon>
        <taxon>Pezizomycotina</taxon>
        <taxon>Sordariomycetes</taxon>
        <taxon>Xylariomycetidae</taxon>
        <taxon>Xylariales</taxon>
        <taxon>Xylariaceae</taxon>
        <taxon>Xylaria</taxon>
    </lineage>
</organism>
<protein>
    <submittedName>
        <fullName evidence="2">Uncharacterized protein</fullName>
    </submittedName>
</protein>
<proteinExistence type="predicted"/>
<gene>
    <name evidence="2" type="ORF">NPX13_g2865</name>
</gene>
<evidence type="ECO:0000313" key="3">
    <source>
        <dbReference type="Proteomes" id="UP001148614"/>
    </source>
</evidence>
<reference evidence="2" key="1">
    <citation type="submission" date="2022-07" db="EMBL/GenBank/DDBJ databases">
        <title>Genome Sequence of Xylaria arbuscula.</title>
        <authorList>
            <person name="Buettner E."/>
        </authorList>
    </citation>
    <scope>NUCLEOTIDE SEQUENCE</scope>
    <source>
        <strain evidence="2">VT107</strain>
    </source>
</reference>
<accession>A0A9W8TNS1</accession>
<comment type="caution">
    <text evidence="2">The sequence shown here is derived from an EMBL/GenBank/DDBJ whole genome shotgun (WGS) entry which is preliminary data.</text>
</comment>
<feature type="chain" id="PRO_5040914791" evidence="1">
    <location>
        <begin position="22"/>
        <end position="347"/>
    </location>
</feature>
<keyword evidence="1" id="KW-0732">Signal</keyword>
<name>A0A9W8TNS1_9PEZI</name>
<sequence length="347" mass="38283">MRRNALLASVGAMSLLSGGHACIGQPVSLAYQDMIVAIYYTISTHHELFCGPTEKPGPLYQTVTVTKTAILTGQTITNTITPTRTTTRYVTLTHTATETASPTESADTEDTGSNCYWLAVQELTQANDLYNLTAEDEILALRGLETRARQSHDKLAQIAEDNPEQASRAHALSEVLRHLVDTPLVKSCDTFLSLADQLILHDIDVLGSPKDEEAQHRDPLFDAAFQELENDSVYKRTRPARGVLSDSAAEALPLVIRERKGDAQHYCFGEDCDWPTRILKMWLVTERLRDILKERLRIARAQAQAQAQADDGKGTLVSSVLMETGVIVALYGVFRFLSKMTAGPLRA</sequence>
<feature type="signal peptide" evidence="1">
    <location>
        <begin position="1"/>
        <end position="21"/>
    </location>
</feature>
<evidence type="ECO:0000256" key="1">
    <source>
        <dbReference type="SAM" id="SignalP"/>
    </source>
</evidence>
<dbReference type="Proteomes" id="UP001148614">
    <property type="component" value="Unassembled WGS sequence"/>
</dbReference>
<keyword evidence="3" id="KW-1185">Reference proteome</keyword>